<dbReference type="PROSITE" id="PS51257">
    <property type="entry name" value="PROKAR_LIPOPROTEIN"/>
    <property type="match status" value="1"/>
</dbReference>
<proteinExistence type="predicted"/>
<dbReference type="OrthoDB" id="5807543at2"/>
<feature type="signal peptide" evidence="2">
    <location>
        <begin position="1"/>
        <end position="19"/>
    </location>
</feature>
<dbReference type="SUPFAM" id="SSF49373">
    <property type="entry name" value="Invasin/intimin cell-adhesion fragments"/>
    <property type="match status" value="1"/>
</dbReference>
<dbReference type="RefSeq" id="WP_068336394.1">
    <property type="nucleotide sequence ID" value="NZ_LVHF01000033.1"/>
</dbReference>
<protein>
    <recommendedName>
        <fullName evidence="5">Cell surface protein</fullName>
    </recommendedName>
</protein>
<evidence type="ECO:0008006" key="5">
    <source>
        <dbReference type="Google" id="ProtNLM"/>
    </source>
</evidence>
<dbReference type="Gene3D" id="2.60.40.1080">
    <property type="match status" value="2"/>
</dbReference>
<dbReference type="InterPro" id="IPR008964">
    <property type="entry name" value="Invasin/intimin_cell_adhesion"/>
</dbReference>
<keyword evidence="4" id="KW-1185">Reference proteome</keyword>
<dbReference type="PROSITE" id="PS00018">
    <property type="entry name" value="EF_HAND_1"/>
    <property type="match status" value="1"/>
</dbReference>
<name>A0A178K2H9_9GAMM</name>
<gene>
    <name evidence="3" type="ORF">A3K86_21400</name>
</gene>
<feature type="compositionally biased region" description="Acidic residues" evidence="1">
    <location>
        <begin position="1167"/>
        <end position="1185"/>
    </location>
</feature>
<evidence type="ECO:0000256" key="1">
    <source>
        <dbReference type="SAM" id="MobiDB-lite"/>
    </source>
</evidence>
<comment type="caution">
    <text evidence="3">The sequence shown here is derived from an EMBL/GenBank/DDBJ whole genome shotgun (WGS) entry which is preliminary data.</text>
</comment>
<sequence>MYKPCWMSVPLIVMLTACGGGSDDSNPNPTPDPKEKKTLSFIGDVYDGPIVDATVSIYAGDQLLASGKTNADGKYNIKAAIETSVYEKIKTQPITYRALRDDIILYQYDGKSLEEAFKKQENSALISNFSTVEYILADTDNNDFVSRAEWDLYLAFDRNYTEPLIIRYGTGLKSIIDYSASLDGYKNTTQWLRALRNEAKWDSWYQKHTAQYKQAWDALFSDTWFIEQEKHRFKDITSWKVKLDEVTAPDFNEPVAYGLSITGIPNKASVGDKVTPKAFALFTNMTSKNVTSKTTYTVSPADALESKGTHWVIKKAGFISVKAQYQDVIVTETIAVDMGDTTLTSITLSGVNETATVGDKLTPKISASWSNGTTSDISALSEITYSPRDALKFKDGYAYIATSGEITLTASYMSETSTVVINAQEAVLTGLELSFDQRKQFFGKPFQIRVEGKHENGYILDLTRDVEWTSSDVDIIQPIGNGMFNGRTVGTATLTATYGDFTVSQDFDVVAELQGLSLNLPHNQISREESIQLTLNGEYSDGSVSVINEDIVWNSSNPEHLTIDENGMALGVLEGESLITATYKEHTLEETVKVIAPKIVDSYPRFNEEGVMILDEGVNYDAFKFSFTRSNGVTEVYEVEEKFHSFSDFNTNRDASNIQIGQLDLKAEDGPVMIGARAGETELKIYKASVEFQQVLVELGAIKSASDYPDSVTIPVEVKDNANVYQWHRLPLNDSIKAVKESLTNGSLELIQATVSGDAVYRFWQVDGLGTKGPLYVTKVTSEGESEAKVVGLPTEDFKLRRSRMINSSSDYIFLVTSNHDSSGVMDEDKAYRYNPVTGELLPIPRQGERETKWLKKGYVFAKNGDLLSIGSSTISTYNFKTAQWNELSKIKGDYVQLPNSHDQIGILEMPSYDNYFSPPVLKIINLETLEISEQEFMYPGDTTFTCSSRESVSIAVRDTLQNSGAGCLVTDEMYKNAVGYFLWDSIAEEPQLHKFAPNTGDILNSAENYGVATIKEDGHIAYTAGKRSIEQGAYIRHFEVAEIVDIEVDGSIEQQVIHSAPIKETTGDLYSKYERDYPAIDGTAQTISNPDVPAEVFGIFEHGIALKGENGNWNTNHIMFGFPRGNHQKNYHIGDTIILSHEGTTDEDEQQYWQLQLRKPPVNPEPEPEPNPEPEPEPEPTPES</sequence>
<accession>A0A178K2H9</accession>
<evidence type="ECO:0000313" key="4">
    <source>
        <dbReference type="Proteomes" id="UP000078503"/>
    </source>
</evidence>
<feature type="chain" id="PRO_5008089967" description="Cell surface protein" evidence="2">
    <location>
        <begin position="20"/>
        <end position="1185"/>
    </location>
</feature>
<dbReference type="STRING" id="858640.A3K86_21400"/>
<dbReference type="EMBL" id="LVHF01000033">
    <property type="protein sequence ID" value="OAN11491.1"/>
    <property type="molecule type" value="Genomic_DNA"/>
</dbReference>
<dbReference type="AlphaFoldDB" id="A0A178K2H9"/>
<dbReference type="InterPro" id="IPR018247">
    <property type="entry name" value="EF_Hand_1_Ca_BS"/>
</dbReference>
<organism evidence="3 4">
    <name type="scientific">Photobacterium jeanii</name>
    <dbReference type="NCBI Taxonomy" id="858640"/>
    <lineage>
        <taxon>Bacteria</taxon>
        <taxon>Pseudomonadati</taxon>
        <taxon>Pseudomonadota</taxon>
        <taxon>Gammaproteobacteria</taxon>
        <taxon>Vibrionales</taxon>
        <taxon>Vibrionaceae</taxon>
        <taxon>Photobacterium</taxon>
    </lineage>
</organism>
<feature type="region of interest" description="Disordered" evidence="1">
    <location>
        <begin position="1158"/>
        <end position="1185"/>
    </location>
</feature>
<reference evidence="3 4" key="1">
    <citation type="submission" date="2016-03" db="EMBL/GenBank/DDBJ databases">
        <title>Photobacterium proteolyticum sp. nov. a protease producing bacterium isolated from ocean sediments of Laizhou Bay.</title>
        <authorList>
            <person name="Li Y."/>
        </authorList>
    </citation>
    <scope>NUCLEOTIDE SEQUENCE [LARGE SCALE GENOMIC DNA]</scope>
    <source>
        <strain evidence="3 4">R-40508</strain>
    </source>
</reference>
<dbReference type="Proteomes" id="UP000078503">
    <property type="component" value="Unassembled WGS sequence"/>
</dbReference>
<evidence type="ECO:0000256" key="2">
    <source>
        <dbReference type="SAM" id="SignalP"/>
    </source>
</evidence>
<evidence type="ECO:0000313" key="3">
    <source>
        <dbReference type="EMBL" id="OAN11491.1"/>
    </source>
</evidence>
<keyword evidence="2" id="KW-0732">Signal</keyword>